<evidence type="ECO:0000313" key="12">
    <source>
        <dbReference type="Proteomes" id="UP000317315"/>
    </source>
</evidence>
<comment type="subcellular location">
    <subcellularLocation>
        <location evidence="1">Cell membrane</location>
        <topology evidence="1">Multi-pass membrane protein</topology>
    </subcellularLocation>
    <subcellularLocation>
        <location evidence="8">Membrane</location>
        <topology evidence="8">Multi-pass membrane protein</topology>
    </subcellularLocation>
</comment>
<keyword evidence="7 9" id="KW-0472">Membrane</keyword>
<dbReference type="InterPro" id="IPR002898">
    <property type="entry name" value="MotA_ExbB_proton_chnl"/>
</dbReference>
<evidence type="ECO:0000256" key="3">
    <source>
        <dbReference type="ARBA" id="ARBA00022475"/>
    </source>
</evidence>
<keyword evidence="5 8" id="KW-0653">Protein transport</keyword>
<evidence type="ECO:0000256" key="2">
    <source>
        <dbReference type="ARBA" id="ARBA00022448"/>
    </source>
</evidence>
<evidence type="ECO:0000259" key="10">
    <source>
        <dbReference type="Pfam" id="PF01618"/>
    </source>
</evidence>
<organism evidence="11 12">
    <name type="scientific">Balnearium lithotrophicum</name>
    <dbReference type="NCBI Taxonomy" id="223788"/>
    <lineage>
        <taxon>Bacteria</taxon>
        <taxon>Pseudomonadati</taxon>
        <taxon>Aquificota</taxon>
        <taxon>Aquificia</taxon>
        <taxon>Desulfurobacteriales</taxon>
        <taxon>Desulfurobacteriaceae</taxon>
        <taxon>Balnearium</taxon>
    </lineage>
</organism>
<evidence type="ECO:0000256" key="1">
    <source>
        <dbReference type="ARBA" id="ARBA00004651"/>
    </source>
</evidence>
<dbReference type="InterPro" id="IPR050790">
    <property type="entry name" value="ExbB/TolQ_transport"/>
</dbReference>
<keyword evidence="3" id="KW-1003">Cell membrane</keyword>
<dbReference type="GO" id="GO:0017038">
    <property type="term" value="P:protein import"/>
    <property type="evidence" value="ECO:0007669"/>
    <property type="project" value="TreeGrafter"/>
</dbReference>
<evidence type="ECO:0000256" key="9">
    <source>
        <dbReference type="SAM" id="Phobius"/>
    </source>
</evidence>
<evidence type="ECO:0000256" key="5">
    <source>
        <dbReference type="ARBA" id="ARBA00022927"/>
    </source>
</evidence>
<evidence type="ECO:0000256" key="8">
    <source>
        <dbReference type="RuleBase" id="RU004057"/>
    </source>
</evidence>
<dbReference type="PANTHER" id="PTHR30625">
    <property type="entry name" value="PROTEIN TOLQ"/>
    <property type="match status" value="1"/>
</dbReference>
<dbReference type="PANTHER" id="PTHR30625:SF15">
    <property type="entry name" value="BIOPOLYMER TRANSPORT PROTEIN EXBB"/>
    <property type="match status" value="1"/>
</dbReference>
<keyword evidence="4 9" id="KW-0812">Transmembrane</keyword>
<dbReference type="RefSeq" id="WP_246051315.1">
    <property type="nucleotide sequence ID" value="NZ_FXTM01000007.1"/>
</dbReference>
<comment type="similarity">
    <text evidence="8">Belongs to the exbB/tolQ family.</text>
</comment>
<dbReference type="Proteomes" id="UP000317315">
    <property type="component" value="Unassembled WGS sequence"/>
</dbReference>
<reference evidence="11 12" key="1">
    <citation type="submission" date="2017-05" db="EMBL/GenBank/DDBJ databases">
        <authorList>
            <person name="Varghese N."/>
            <person name="Submissions S."/>
        </authorList>
    </citation>
    <scope>NUCLEOTIDE SEQUENCE [LARGE SCALE GENOMIC DNA]</scope>
    <source>
        <strain evidence="11 12">DSM 16304</strain>
    </source>
</reference>
<sequence length="164" mass="18414">MDLEFFHRLVFYTLYFLFFLSTAVFIERLLYFFFTFPAEKKLIKKELEVTKDEGAELLYVNFSSKLERGKGILMFSITASPLLGLLGTVLGIIDSFKTMAEKGVSDISAVSKGIAFALEATALGIAVALFSLLYYHTLNGLVKRGKTEIKRFILQNLKGRGEGD</sequence>
<protein>
    <submittedName>
        <fullName evidence="11">Biopolymer transport protein ExbB</fullName>
    </submittedName>
</protein>
<name>A0A521BRH6_9BACT</name>
<evidence type="ECO:0000256" key="7">
    <source>
        <dbReference type="ARBA" id="ARBA00023136"/>
    </source>
</evidence>
<evidence type="ECO:0000313" key="11">
    <source>
        <dbReference type="EMBL" id="SMO49665.1"/>
    </source>
</evidence>
<proteinExistence type="inferred from homology"/>
<dbReference type="GO" id="GO:0005886">
    <property type="term" value="C:plasma membrane"/>
    <property type="evidence" value="ECO:0007669"/>
    <property type="project" value="UniProtKB-SubCell"/>
</dbReference>
<gene>
    <name evidence="11" type="ORF">SAMN06269117_10718</name>
</gene>
<feature type="domain" description="MotA/TolQ/ExbB proton channel" evidence="10">
    <location>
        <begin position="62"/>
        <end position="148"/>
    </location>
</feature>
<accession>A0A521BRH6</accession>
<dbReference type="AlphaFoldDB" id="A0A521BRH6"/>
<dbReference type="EMBL" id="FXTM01000007">
    <property type="protein sequence ID" value="SMO49665.1"/>
    <property type="molecule type" value="Genomic_DNA"/>
</dbReference>
<dbReference type="Pfam" id="PF01618">
    <property type="entry name" value="MotA_ExbB"/>
    <property type="match status" value="1"/>
</dbReference>
<keyword evidence="2 8" id="KW-0813">Transport</keyword>
<keyword evidence="6 9" id="KW-1133">Transmembrane helix</keyword>
<evidence type="ECO:0000256" key="4">
    <source>
        <dbReference type="ARBA" id="ARBA00022692"/>
    </source>
</evidence>
<keyword evidence="12" id="KW-1185">Reference proteome</keyword>
<evidence type="ECO:0000256" key="6">
    <source>
        <dbReference type="ARBA" id="ARBA00022989"/>
    </source>
</evidence>
<feature type="transmembrane region" description="Helical" evidence="9">
    <location>
        <begin position="12"/>
        <end position="34"/>
    </location>
</feature>
<feature type="transmembrane region" description="Helical" evidence="9">
    <location>
        <begin position="113"/>
        <end position="135"/>
    </location>
</feature>
<feature type="transmembrane region" description="Helical" evidence="9">
    <location>
        <begin position="72"/>
        <end position="93"/>
    </location>
</feature>